<proteinExistence type="predicted"/>
<accession>A0A160VBN9</accession>
<protein>
    <recommendedName>
        <fullName evidence="2">NIPSNAP domain-containing protein</fullName>
    </recommendedName>
</protein>
<dbReference type="EMBL" id="FAXA01000332">
    <property type="protein sequence ID" value="CUV02885.1"/>
    <property type="molecule type" value="Genomic_DNA"/>
</dbReference>
<organism evidence="1">
    <name type="scientific">hydrothermal vent metagenome</name>
    <dbReference type="NCBI Taxonomy" id="652676"/>
    <lineage>
        <taxon>unclassified sequences</taxon>
        <taxon>metagenomes</taxon>
        <taxon>ecological metagenomes</taxon>
    </lineage>
</organism>
<gene>
    <name evidence="1" type="ORF">MGWOODY_Clf649</name>
</gene>
<reference evidence="1" key="1">
    <citation type="submission" date="2015-10" db="EMBL/GenBank/DDBJ databases">
        <authorList>
            <person name="Gilbert D.G."/>
        </authorList>
    </citation>
    <scope>NUCLEOTIDE SEQUENCE</scope>
</reference>
<name>A0A160VBN9_9ZZZZ</name>
<dbReference type="AlphaFoldDB" id="A0A160VBN9"/>
<sequence>MAIVHRRTFYAKVGQATSLVQHFQEAETQMKGYGIGWETRIYTDYYSGRSDRVVVEWVLDDLGDMDAELNRIMEIPEAGAFFGAWMGMLNDMITHAEGDNWTVVQ</sequence>
<evidence type="ECO:0000313" key="1">
    <source>
        <dbReference type="EMBL" id="CUV02885.1"/>
    </source>
</evidence>
<evidence type="ECO:0008006" key="2">
    <source>
        <dbReference type="Google" id="ProtNLM"/>
    </source>
</evidence>